<evidence type="ECO:0000256" key="1">
    <source>
        <dbReference type="SAM" id="MobiDB-lite"/>
    </source>
</evidence>
<protein>
    <submittedName>
        <fullName evidence="2">OsmC family peroxiredoxin</fullName>
    </submittedName>
</protein>
<dbReference type="Gene3D" id="3.30.300.20">
    <property type="match status" value="1"/>
</dbReference>
<dbReference type="InterPro" id="IPR036102">
    <property type="entry name" value="OsmC/Ohrsf"/>
</dbReference>
<feature type="region of interest" description="Disordered" evidence="1">
    <location>
        <begin position="1"/>
        <end position="22"/>
    </location>
</feature>
<dbReference type="InterPro" id="IPR015946">
    <property type="entry name" value="KH_dom-like_a/b"/>
</dbReference>
<proteinExistence type="predicted"/>
<dbReference type="PANTHER" id="PTHR42830">
    <property type="entry name" value="OSMOTICALLY INDUCIBLE FAMILY PROTEIN"/>
    <property type="match status" value="1"/>
</dbReference>
<dbReference type="PANTHER" id="PTHR42830:SF1">
    <property type="entry name" value="OSMOTICALLY INDUCIBLE FAMILY PROTEIN"/>
    <property type="match status" value="1"/>
</dbReference>
<keyword evidence="3" id="KW-1185">Reference proteome</keyword>
<dbReference type="NCBIfam" id="TIGR03562">
    <property type="entry name" value="osmo_induc_OsmC"/>
    <property type="match status" value="1"/>
</dbReference>
<accession>A0ABW5CU69</accession>
<dbReference type="EMBL" id="JBHUIM010000001">
    <property type="protein sequence ID" value="MFD2245966.1"/>
    <property type="molecule type" value="Genomic_DNA"/>
</dbReference>
<dbReference type="RefSeq" id="WP_250427619.1">
    <property type="nucleotide sequence ID" value="NZ_JALPRR010000001.1"/>
</dbReference>
<name>A0ABW5CU69_9BACT</name>
<gene>
    <name evidence="2" type="ORF">ACFSKP_06845</name>
</gene>
<reference evidence="3" key="1">
    <citation type="journal article" date="2019" name="Int. J. Syst. Evol. Microbiol.">
        <title>The Global Catalogue of Microorganisms (GCM) 10K type strain sequencing project: providing services to taxonomists for standard genome sequencing and annotation.</title>
        <authorList>
            <consortium name="The Broad Institute Genomics Platform"/>
            <consortium name="The Broad Institute Genome Sequencing Center for Infectious Disease"/>
            <person name="Wu L."/>
            <person name="Ma J."/>
        </authorList>
    </citation>
    <scope>NUCLEOTIDE SEQUENCE [LARGE SCALE GENOMIC DNA]</scope>
    <source>
        <strain evidence="3">CGMCC 4.1782</strain>
    </source>
</reference>
<comment type="caution">
    <text evidence="2">The sequence shown here is derived from an EMBL/GenBank/DDBJ whole genome shotgun (WGS) entry which is preliminary data.</text>
</comment>
<dbReference type="InterPro" id="IPR019904">
    <property type="entry name" value="Peroxiredoxin_OsmC"/>
</dbReference>
<evidence type="ECO:0000313" key="2">
    <source>
        <dbReference type="EMBL" id="MFD2245966.1"/>
    </source>
</evidence>
<dbReference type="Proteomes" id="UP001597374">
    <property type="component" value="Unassembled WGS sequence"/>
</dbReference>
<dbReference type="Pfam" id="PF02566">
    <property type="entry name" value="OsmC"/>
    <property type="match status" value="1"/>
</dbReference>
<dbReference type="SUPFAM" id="SSF82784">
    <property type="entry name" value="OsmC-like"/>
    <property type="match status" value="1"/>
</dbReference>
<organism evidence="2 3">
    <name type="scientific">Pontibacter ruber</name>
    <dbReference type="NCBI Taxonomy" id="1343895"/>
    <lineage>
        <taxon>Bacteria</taxon>
        <taxon>Pseudomonadati</taxon>
        <taxon>Bacteroidota</taxon>
        <taxon>Cytophagia</taxon>
        <taxon>Cytophagales</taxon>
        <taxon>Hymenobacteraceae</taxon>
        <taxon>Pontibacter</taxon>
    </lineage>
</organism>
<dbReference type="InterPro" id="IPR052707">
    <property type="entry name" value="OsmC_Ohr_Peroxiredoxin"/>
</dbReference>
<sequence>MKQHKAKAQWKGGLKEGSGEFETGRGNVKTGYSFASRFGDDTRATSPEELIGAAHSGCFSMFLSALLEKANYTPESINTSANVTLGEKDGAAHIMKIELTTEVRASGIQNEEFQKLVQDAKAGCPVSKALAAVPEITVNATLVQ</sequence>
<evidence type="ECO:0000313" key="3">
    <source>
        <dbReference type="Proteomes" id="UP001597374"/>
    </source>
</evidence>
<dbReference type="InterPro" id="IPR003718">
    <property type="entry name" value="OsmC/Ohr_fam"/>
</dbReference>